<feature type="transmembrane region" description="Helical" evidence="1">
    <location>
        <begin position="133"/>
        <end position="153"/>
    </location>
</feature>
<reference evidence="3 5" key="1">
    <citation type="journal article" date="2023" name="Microb. Genom.">
        <title>Mesoterricola silvestris gen. nov., sp. nov., Mesoterricola sediminis sp. nov., Geothrix oryzae sp. nov., Geothrix edaphica sp. nov., Geothrix rubra sp. nov., and Geothrix limicola sp. nov., six novel members of Acidobacteriota isolated from soils.</title>
        <authorList>
            <person name="Weisberg A.J."/>
            <person name="Pearce E."/>
            <person name="Kramer C.G."/>
            <person name="Chang J.H."/>
            <person name="Clarke C.R."/>
        </authorList>
    </citation>
    <scope>NUCLEOTIDE SEQUENCE</scope>
    <source>
        <strain evidence="4 5">NB05-1H</strain>
        <strain evidence="3">NRRL_B-16521</strain>
    </source>
</reference>
<feature type="transmembrane region" description="Helical" evidence="1">
    <location>
        <begin position="65"/>
        <end position="88"/>
    </location>
</feature>
<dbReference type="InterPro" id="IPR012867">
    <property type="entry name" value="DUF1648"/>
</dbReference>
<feature type="transmembrane region" description="Helical" evidence="1">
    <location>
        <begin position="215"/>
        <end position="235"/>
    </location>
</feature>
<comment type="caution">
    <text evidence="3">The sequence shown here is derived from an EMBL/GenBank/DDBJ whole genome shotgun (WGS) entry which is preliminary data.</text>
</comment>
<proteinExistence type="predicted"/>
<feature type="transmembrane region" description="Helical" evidence="1">
    <location>
        <begin position="21"/>
        <end position="45"/>
    </location>
</feature>
<evidence type="ECO:0000256" key="1">
    <source>
        <dbReference type="SAM" id="Phobius"/>
    </source>
</evidence>
<dbReference type="Proteomes" id="UP001282288">
    <property type="component" value="Unassembled WGS sequence"/>
</dbReference>
<feature type="domain" description="DUF1648" evidence="2">
    <location>
        <begin position="30"/>
        <end position="75"/>
    </location>
</feature>
<sequence length="329" mass="33932">MNGRTGNGRGTDGRFGASRAWGAVVGCAAVLVLLVALPLIAHGRLPDRVATHWDGGGRADGSMPFWGAVAFPALIWVVACAASLYVVLRVSRGSTAGWVGVGLPTLGLGLVGGQAAVVRANLDVRDWHEAGSTYGWIVGVAVVALTVGGLVWLSRRSTPEPEGDGPVMDLPQDRRVAWFSRLSSPALQAVAAVLGFAALAVAAASLGGMTGPRPGIALTIGLGVASLLSFTFASVQVRVGEQGLRVSFGPLGWPARHWSVADIESARVEQRTPAQAGGWGYRINGLGTTVMLRGGACLVVRSKGRDFAVSVDDAERGAALLNSLRALQS</sequence>
<accession>A0AAP6EH73</accession>
<dbReference type="EMBL" id="JARAWC010000016">
    <property type="protein sequence ID" value="MDX2962584.1"/>
    <property type="molecule type" value="Genomic_DNA"/>
</dbReference>
<dbReference type="EMBL" id="JARAWP010000012">
    <property type="protein sequence ID" value="MDX3020497.1"/>
    <property type="molecule type" value="Genomic_DNA"/>
</dbReference>
<keyword evidence="5" id="KW-1185">Reference proteome</keyword>
<dbReference type="AlphaFoldDB" id="A0AAP6EH73"/>
<gene>
    <name evidence="3" type="ORF">PV399_23145</name>
    <name evidence="4" type="ORF">PV666_21780</name>
</gene>
<keyword evidence="1" id="KW-0812">Transmembrane</keyword>
<feature type="transmembrane region" description="Helical" evidence="1">
    <location>
        <begin position="189"/>
        <end position="209"/>
    </location>
</feature>
<keyword evidence="1" id="KW-0472">Membrane</keyword>
<evidence type="ECO:0000313" key="5">
    <source>
        <dbReference type="Proteomes" id="UP001272987"/>
    </source>
</evidence>
<protein>
    <submittedName>
        <fullName evidence="3">DUF1648 domain-containing protein</fullName>
    </submittedName>
</protein>
<name>A0AAP6EH73_9ACTN</name>
<keyword evidence="1" id="KW-1133">Transmembrane helix</keyword>
<evidence type="ECO:0000313" key="3">
    <source>
        <dbReference type="EMBL" id="MDX2962584.1"/>
    </source>
</evidence>
<evidence type="ECO:0000259" key="2">
    <source>
        <dbReference type="Pfam" id="PF07853"/>
    </source>
</evidence>
<organism evidence="3 6">
    <name type="scientific">Streptomyces acidiscabies</name>
    <dbReference type="NCBI Taxonomy" id="42234"/>
    <lineage>
        <taxon>Bacteria</taxon>
        <taxon>Bacillati</taxon>
        <taxon>Actinomycetota</taxon>
        <taxon>Actinomycetes</taxon>
        <taxon>Kitasatosporales</taxon>
        <taxon>Streptomycetaceae</taxon>
        <taxon>Streptomyces</taxon>
    </lineage>
</organism>
<dbReference type="GeneID" id="69805345"/>
<dbReference type="Proteomes" id="UP001272987">
    <property type="component" value="Unassembled WGS sequence"/>
</dbReference>
<feature type="transmembrane region" description="Helical" evidence="1">
    <location>
        <begin position="95"/>
        <end position="113"/>
    </location>
</feature>
<dbReference type="RefSeq" id="WP_050987138.1">
    <property type="nucleotide sequence ID" value="NZ_CP122369.1"/>
</dbReference>
<evidence type="ECO:0000313" key="4">
    <source>
        <dbReference type="EMBL" id="MDX3020497.1"/>
    </source>
</evidence>
<dbReference type="Pfam" id="PF07853">
    <property type="entry name" value="DUF1648"/>
    <property type="match status" value="1"/>
</dbReference>
<evidence type="ECO:0000313" key="6">
    <source>
        <dbReference type="Proteomes" id="UP001282288"/>
    </source>
</evidence>